<organism evidence="1 2">
    <name type="scientific">Larimichthys crocea</name>
    <name type="common">Large yellow croaker</name>
    <name type="synonym">Pseudosciaena crocea</name>
    <dbReference type="NCBI Taxonomy" id="215358"/>
    <lineage>
        <taxon>Eukaryota</taxon>
        <taxon>Metazoa</taxon>
        <taxon>Chordata</taxon>
        <taxon>Craniata</taxon>
        <taxon>Vertebrata</taxon>
        <taxon>Euteleostomi</taxon>
        <taxon>Actinopterygii</taxon>
        <taxon>Neopterygii</taxon>
        <taxon>Teleostei</taxon>
        <taxon>Neoteleostei</taxon>
        <taxon>Acanthomorphata</taxon>
        <taxon>Eupercaria</taxon>
        <taxon>Sciaenidae</taxon>
        <taxon>Larimichthys</taxon>
    </lineage>
</organism>
<proteinExistence type="predicted"/>
<evidence type="ECO:0000313" key="2">
    <source>
        <dbReference type="Proteomes" id="UP000793456"/>
    </source>
</evidence>
<evidence type="ECO:0000313" key="1">
    <source>
        <dbReference type="EMBL" id="TMS05191.1"/>
    </source>
</evidence>
<protein>
    <submittedName>
        <fullName evidence="1">Uncharacterized protein</fullName>
    </submittedName>
</protein>
<keyword evidence="2" id="KW-1185">Reference proteome</keyword>
<reference evidence="1" key="1">
    <citation type="submission" date="2018-11" db="EMBL/GenBank/DDBJ databases">
        <title>The sequence and de novo assembly of Larimichthys crocea genome using PacBio and Hi-C technologies.</title>
        <authorList>
            <person name="Xu P."/>
            <person name="Chen B."/>
            <person name="Zhou Z."/>
            <person name="Ke Q."/>
            <person name="Wu Y."/>
            <person name="Bai H."/>
            <person name="Pu F."/>
        </authorList>
    </citation>
    <scope>NUCLEOTIDE SEQUENCE</scope>
    <source>
        <tissue evidence="1">Muscle</tissue>
    </source>
</reference>
<dbReference type="Proteomes" id="UP000793456">
    <property type="component" value="Chromosome XX"/>
</dbReference>
<dbReference type="EMBL" id="CM011693">
    <property type="protein sequence ID" value="TMS05191.1"/>
    <property type="molecule type" value="Genomic_DNA"/>
</dbReference>
<name>A0ACD3QET0_LARCR</name>
<accession>A0ACD3QET0</accession>
<gene>
    <name evidence="1" type="ORF">E3U43_004441</name>
</gene>
<comment type="caution">
    <text evidence="1">The sequence shown here is derived from an EMBL/GenBank/DDBJ whole genome shotgun (WGS) entry which is preliminary data.</text>
</comment>
<sequence length="1032" mass="116578">MSYDIALMELNQRIRLGARVRPICLPLPDENIPPETSCIVGGWGRLKEKGRLPAVLREVQLDLVDPAKCKYVLQTIKSSFLNQRPAMTVLCAGPERGGRDACQGDSGGPLVCPSGSGGGHWVALGVTSWGKGCGRSWGNNSSRPPSRRGSPGVFTDVRLLLPWIKRKLRDGALRSFIALCVWTISVPPGYGVLLEFDRFHLENDSHCRYDRLVVSAGISRPVGIFCGRFLPGLVLLNNSQNATLVFSSDINRAGSGFVVRHRAVRGRTDPGCSSVVLVEDQTAVHSPNYPQLYGNDCVLRWVVYAPRGHVVKLDFADFDLEESDRCLYDSLTVLGDVEGTEEIAVLCGRSVPPPVLSYNSVMVLQFSSDSSITHRGFSATLTFISRTDLHDPNTTDVKSRRDGMRDHQDDLTSYEISASMFDVHPRPRQNKQPTRQLIIRNRVFPVHFLCCVFRAFLFVFHRDKVPQQVVGGDNRTWGTGRCSWSQHFRHAVNAAAGDGRVSRHQHVGVEFPSKLYRRSSESLSAQQQPGGLFRKFVVLIVFISVNFAACVCERVAPERCLIWGPGLNPDVVLPVRYFVIQAVDSNGEKLTVSPGRDTFKVKISPLDKKEHIRIHVPPPLDRQDGSFLVRYRLYGTVLNGLTVEVLHQDAAVAKSPYTIRGPVYHEYCDCPEHDASVWQGVMQCPAEEPQVLADFKSFPSVDLERIRQEVPHRFVNRGGLIHYAIIDNKLYRRTLGKYTDFKMFSDEILLSLTRKVRVPDVEFFINVGDWPLETRRSDAVPVLSWCGSTDTRDIVLPTYEVTHSTLETMRGVTNDLLSVQGNTGPPWINKTDRAFFRGRDSREERLHLVSLSKKNPELLDAGITGWFFFRDREKHVGKAPLVGFFDFFKYKYQVNVDGTVAAYRFPYLMLGNSLVLKQDSQYYEFFYSHLKAGTHYIPVKRNLSDLLEKIEWAIQNDAEAREIARAGQSAARELLQPSRLYCYYYRVLQVYAERQTGRPTRHADMELVSQLDDHTAKCTCERREEANMKDEL</sequence>